<comment type="caution">
    <text evidence="1">The sequence shown here is derived from an EMBL/GenBank/DDBJ whole genome shotgun (WGS) entry which is preliminary data.</text>
</comment>
<keyword evidence="2" id="KW-1185">Reference proteome</keyword>
<dbReference type="EMBL" id="MU275847">
    <property type="protein sequence ID" value="KAI0052212.1"/>
    <property type="molecule type" value="Genomic_DNA"/>
</dbReference>
<evidence type="ECO:0000313" key="1">
    <source>
        <dbReference type="EMBL" id="KAI0052212.1"/>
    </source>
</evidence>
<organism evidence="1 2">
    <name type="scientific">Auriscalpium vulgare</name>
    <dbReference type="NCBI Taxonomy" id="40419"/>
    <lineage>
        <taxon>Eukaryota</taxon>
        <taxon>Fungi</taxon>
        <taxon>Dikarya</taxon>
        <taxon>Basidiomycota</taxon>
        <taxon>Agaricomycotina</taxon>
        <taxon>Agaricomycetes</taxon>
        <taxon>Russulales</taxon>
        <taxon>Auriscalpiaceae</taxon>
        <taxon>Auriscalpium</taxon>
    </lineage>
</organism>
<sequence>MLHYDFPLIPFLFATALAVNGLRKRSLSPSGGAAAFLTGISMLSLPLRTPGIALIAFYLMGSRATKAGHHRKAALEEGNDAAGGGYRTAAQVFSNSASALIATLAWGALHAPGYPGSRTFQSLLGVRGLPYAQESWCPLDPAASNGWSRALLFVVLGCVLHAILTPRRHFGCCLGDTLASELGILSTTPPILLTTLKVVPPGTNGALSLLGTGASIGGGMAMGWTMWATLSVENAVCREQTGELLLLLLAWGAVAGGLGSLLDSLLGATLQRTQFSNTTNRILTDSATAQKGADVKTVSGIDLLSNNQVNLISSTLTALALGYFA</sequence>
<protein>
    <submittedName>
        <fullName evidence="1">Uncharacterized protein</fullName>
    </submittedName>
</protein>
<dbReference type="Proteomes" id="UP000814033">
    <property type="component" value="Unassembled WGS sequence"/>
</dbReference>
<name>A0ACB8S7V3_9AGAM</name>
<gene>
    <name evidence="1" type="ORF">FA95DRAFT_1483946</name>
</gene>
<proteinExistence type="predicted"/>
<evidence type="ECO:0000313" key="2">
    <source>
        <dbReference type="Proteomes" id="UP000814033"/>
    </source>
</evidence>
<accession>A0ACB8S7V3</accession>
<reference evidence="1" key="1">
    <citation type="submission" date="2021-02" db="EMBL/GenBank/DDBJ databases">
        <authorList>
            <consortium name="DOE Joint Genome Institute"/>
            <person name="Ahrendt S."/>
            <person name="Looney B.P."/>
            <person name="Miyauchi S."/>
            <person name="Morin E."/>
            <person name="Drula E."/>
            <person name="Courty P.E."/>
            <person name="Chicoki N."/>
            <person name="Fauchery L."/>
            <person name="Kohler A."/>
            <person name="Kuo A."/>
            <person name="Labutti K."/>
            <person name="Pangilinan J."/>
            <person name="Lipzen A."/>
            <person name="Riley R."/>
            <person name="Andreopoulos W."/>
            <person name="He G."/>
            <person name="Johnson J."/>
            <person name="Barry K.W."/>
            <person name="Grigoriev I.V."/>
            <person name="Nagy L."/>
            <person name="Hibbett D."/>
            <person name="Henrissat B."/>
            <person name="Matheny P.B."/>
            <person name="Labbe J."/>
            <person name="Martin F."/>
        </authorList>
    </citation>
    <scope>NUCLEOTIDE SEQUENCE</scope>
    <source>
        <strain evidence="1">FP105234-sp</strain>
    </source>
</reference>
<reference evidence="1" key="2">
    <citation type="journal article" date="2022" name="New Phytol.">
        <title>Evolutionary transition to the ectomycorrhizal habit in the genomes of a hyperdiverse lineage of mushroom-forming fungi.</title>
        <authorList>
            <person name="Looney B."/>
            <person name="Miyauchi S."/>
            <person name="Morin E."/>
            <person name="Drula E."/>
            <person name="Courty P.E."/>
            <person name="Kohler A."/>
            <person name="Kuo A."/>
            <person name="LaButti K."/>
            <person name="Pangilinan J."/>
            <person name="Lipzen A."/>
            <person name="Riley R."/>
            <person name="Andreopoulos W."/>
            <person name="He G."/>
            <person name="Johnson J."/>
            <person name="Nolan M."/>
            <person name="Tritt A."/>
            <person name="Barry K.W."/>
            <person name="Grigoriev I.V."/>
            <person name="Nagy L.G."/>
            <person name="Hibbett D."/>
            <person name="Henrissat B."/>
            <person name="Matheny P.B."/>
            <person name="Labbe J."/>
            <person name="Martin F.M."/>
        </authorList>
    </citation>
    <scope>NUCLEOTIDE SEQUENCE</scope>
    <source>
        <strain evidence="1">FP105234-sp</strain>
    </source>
</reference>